<dbReference type="GO" id="GO:0016363">
    <property type="term" value="C:nuclear matrix"/>
    <property type="evidence" value="ECO:0000318"/>
    <property type="project" value="GO_Central"/>
</dbReference>
<dbReference type="FunFam" id="1.25.10.10:FF:001265">
    <property type="entry name" value="Uncharacterized protein"/>
    <property type="match status" value="1"/>
</dbReference>
<dbReference type="InterPro" id="IPR040017">
    <property type="entry name" value="XPOT"/>
</dbReference>
<keyword evidence="3" id="KW-1185">Reference proteome</keyword>
<sequence>MEDFYTAVDLVANFDGKSQEEINASNNFLKEFTESPDFPAFAIQNYESCGTLLRVKFMNTKMKDIIKFHGSELPIEIIVAYKDLIFNQNSNFNGTNDQSFINILSESRVATIWHLYPEQWPSFWSDFLNSFSKRDVITFFKYFGLYSETLTYENTQLFTHIKDSMRADGSDLIVTKYLIDNLEPDHLDVFEALRMLLKWVSLVFVVNNESLTAIWKGINSKITCPETLNIFKTIVKRGMPDENRIAVLEVINPLQIVANVCETEIDTKIECAVAAFLCAAGEYAIQYQMYDGYYEMSLNFLRAANDNSVVSILPFFEAYIEVDPEKIPDILTEIIQRLSIFFENVTTLDSLDEEILEVSIHAAQKCLKKDKENVLNIFIQFIDMANFDDFSTAVSVLYVISSILKNKQLKDHINYLVGKFSPIVGLEFPCEVPLQEISYCIFTTYFLAVAEIFETDVITEVFNSLVRASTSEIDNEEVHERITNALFTLVKKNGNLIQFDPSLIHQLVQYKDGNIIATSAMLIQYMSGQQADFFQQCMDELLEIFNKTPESEQPDYLILILQFVRSMTYSPNSTHIQPVTEFLMNIMPFATQSDKLLSNFIRTVYASIEHYGLEILGLLIPVDKDTESYRELCLAIKALLNSKELTDHSWAHDYIQPLIIPIISIYNSITPLDWSNVLGDDARLKVEMTARFLEMIGVAIGNPDEHLIDQDNMTTILTMVQTALQNQYDHPSVIAPLISFVRSVVPLNPHQITQDFVGPTLCFIQSSKFRPDSKEWTAVVEAIIELHYRMYVSTEGQANDLIGQHLLEYYSSSGQDDILGYLEKISQTASNEELNRHRRKFGKQFYIRLSKFIKS</sequence>
<reference evidence="2" key="1">
    <citation type="submission" date="2006-10" db="EMBL/GenBank/DDBJ databases">
        <authorList>
            <person name="Amadeo P."/>
            <person name="Zhao Q."/>
            <person name="Wortman J."/>
            <person name="Fraser-Liggett C."/>
            <person name="Carlton J."/>
        </authorList>
    </citation>
    <scope>NUCLEOTIDE SEQUENCE</scope>
    <source>
        <strain evidence="2">G3</strain>
    </source>
</reference>
<keyword evidence="1" id="KW-0813">Transport</keyword>
<keyword evidence="1" id="KW-0539">Nucleus</keyword>
<dbReference type="KEGG" id="tva:5466691"/>
<dbReference type="GO" id="GO:0005643">
    <property type="term" value="C:nuclear pore"/>
    <property type="evidence" value="ECO:0000318"/>
    <property type="project" value="GO_Central"/>
</dbReference>
<dbReference type="OrthoDB" id="26399at2759"/>
<dbReference type="GO" id="GO:0000049">
    <property type="term" value="F:tRNA binding"/>
    <property type="evidence" value="ECO:0000318"/>
    <property type="project" value="GO_Central"/>
</dbReference>
<dbReference type="GO" id="GO:0005737">
    <property type="term" value="C:cytoplasm"/>
    <property type="evidence" value="ECO:0000318"/>
    <property type="project" value="GO_Central"/>
</dbReference>
<dbReference type="VEuPathDB" id="TrichDB:TVAG_283130"/>
<protein>
    <recommendedName>
        <fullName evidence="1">Exportin-T</fullName>
    </recommendedName>
    <alternativeName>
        <fullName evidence="1">Exportin(tRNA)</fullName>
    </alternativeName>
    <alternativeName>
        <fullName evidence="1">tRNA exportin</fullName>
    </alternativeName>
</protein>
<keyword evidence="1" id="KW-0963">Cytoplasm</keyword>
<dbReference type="GO" id="GO:0071528">
    <property type="term" value="P:tRNA re-export from nucleus"/>
    <property type="evidence" value="ECO:0000318"/>
    <property type="project" value="GO_Central"/>
</dbReference>
<name>A2DEL6_TRIV3</name>
<dbReference type="SUPFAM" id="SSF48371">
    <property type="entry name" value="ARM repeat"/>
    <property type="match status" value="1"/>
</dbReference>
<reference evidence="2" key="2">
    <citation type="journal article" date="2007" name="Science">
        <title>Draft genome sequence of the sexually transmitted pathogen Trichomonas vaginalis.</title>
        <authorList>
            <person name="Carlton J.M."/>
            <person name="Hirt R.P."/>
            <person name="Silva J.C."/>
            <person name="Delcher A.L."/>
            <person name="Schatz M."/>
            <person name="Zhao Q."/>
            <person name="Wortman J.R."/>
            <person name="Bidwell S.L."/>
            <person name="Alsmark U.C.M."/>
            <person name="Besteiro S."/>
            <person name="Sicheritz-Ponten T."/>
            <person name="Noel C.J."/>
            <person name="Dacks J.B."/>
            <person name="Foster P.G."/>
            <person name="Simillion C."/>
            <person name="Van de Peer Y."/>
            <person name="Miranda-Saavedra D."/>
            <person name="Barton G.J."/>
            <person name="Westrop G.D."/>
            <person name="Mueller S."/>
            <person name="Dessi D."/>
            <person name="Fiori P.L."/>
            <person name="Ren Q."/>
            <person name="Paulsen I."/>
            <person name="Zhang H."/>
            <person name="Bastida-Corcuera F.D."/>
            <person name="Simoes-Barbosa A."/>
            <person name="Brown M.T."/>
            <person name="Hayes R.D."/>
            <person name="Mukherjee M."/>
            <person name="Okumura C.Y."/>
            <person name="Schneider R."/>
            <person name="Smith A.J."/>
            <person name="Vanacova S."/>
            <person name="Villalvazo M."/>
            <person name="Haas B.J."/>
            <person name="Pertea M."/>
            <person name="Feldblyum T.V."/>
            <person name="Utterback T.R."/>
            <person name="Shu C.L."/>
            <person name="Osoegawa K."/>
            <person name="de Jong P.J."/>
            <person name="Hrdy I."/>
            <person name="Horvathova L."/>
            <person name="Zubacova Z."/>
            <person name="Dolezal P."/>
            <person name="Malik S.B."/>
            <person name="Logsdon J.M. Jr."/>
            <person name="Henze K."/>
            <person name="Gupta A."/>
            <person name="Wang C.C."/>
            <person name="Dunne R.L."/>
            <person name="Upcroft J.A."/>
            <person name="Upcroft P."/>
            <person name="White O."/>
            <person name="Salzberg S.L."/>
            <person name="Tang P."/>
            <person name="Chiu C.-H."/>
            <person name="Lee Y.-S."/>
            <person name="Embley T.M."/>
            <person name="Coombs G.H."/>
            <person name="Mottram J.C."/>
            <person name="Tachezy J."/>
            <person name="Fraser-Liggett C.M."/>
            <person name="Johnson P.J."/>
        </authorList>
    </citation>
    <scope>NUCLEOTIDE SEQUENCE [LARGE SCALE GENOMIC DNA]</scope>
    <source>
        <strain evidence="2">G3</strain>
    </source>
</reference>
<organism evidence="2 3">
    <name type="scientific">Trichomonas vaginalis (strain ATCC PRA-98 / G3)</name>
    <dbReference type="NCBI Taxonomy" id="412133"/>
    <lineage>
        <taxon>Eukaryota</taxon>
        <taxon>Metamonada</taxon>
        <taxon>Parabasalia</taxon>
        <taxon>Trichomonadida</taxon>
        <taxon>Trichomonadidae</taxon>
        <taxon>Trichomonas</taxon>
    </lineage>
</organism>
<evidence type="ECO:0000256" key="1">
    <source>
        <dbReference type="RuleBase" id="RU366037"/>
    </source>
</evidence>
<evidence type="ECO:0000313" key="2">
    <source>
        <dbReference type="EMBL" id="EAY21143.1"/>
    </source>
</evidence>
<comment type="function">
    <text evidence="1">tRNA nucleus export receptor which facilitates tRNA translocation across the nuclear pore complex.</text>
</comment>
<proteinExistence type="inferred from homology"/>
<dbReference type="RefSeq" id="XP_001582129.1">
    <property type="nucleotide sequence ID" value="XM_001582079.1"/>
</dbReference>
<keyword evidence="1" id="KW-0694">RNA-binding</keyword>
<dbReference type="InParanoid" id="A2DEL6"/>
<dbReference type="AlphaFoldDB" id="A2DEL6"/>
<comment type="subcellular location">
    <subcellularLocation>
        <location evidence="1">Nucleus</location>
    </subcellularLocation>
    <subcellularLocation>
        <location evidence="1">Cytoplasm</location>
    </subcellularLocation>
    <text evidence="1">Shuttles between the nucleus and the cytoplasm.</text>
</comment>
<dbReference type="EMBL" id="DS113192">
    <property type="protein sequence ID" value="EAY21143.1"/>
    <property type="molecule type" value="Genomic_DNA"/>
</dbReference>
<evidence type="ECO:0000313" key="3">
    <source>
        <dbReference type="Proteomes" id="UP000001542"/>
    </source>
</evidence>
<dbReference type="Gene3D" id="1.25.10.10">
    <property type="entry name" value="Leucine-rich Repeat Variant"/>
    <property type="match status" value="1"/>
</dbReference>
<accession>A2DEL6</accession>
<dbReference type="InterPro" id="IPR016024">
    <property type="entry name" value="ARM-type_fold"/>
</dbReference>
<dbReference type="PANTHER" id="PTHR15952">
    <property type="entry name" value="EXPORTIN-T/LOS1"/>
    <property type="match status" value="1"/>
</dbReference>
<comment type="similarity">
    <text evidence="1">Belongs to the exportin family.</text>
</comment>
<dbReference type="PANTHER" id="PTHR15952:SF11">
    <property type="entry name" value="EXPORTIN-T"/>
    <property type="match status" value="1"/>
</dbReference>
<gene>
    <name evidence="2" type="ORF">TVAG_283130</name>
</gene>
<dbReference type="VEuPathDB" id="TrichDB:TVAGG3_0577680"/>
<dbReference type="Proteomes" id="UP000001542">
    <property type="component" value="Unassembled WGS sequence"/>
</dbReference>
<keyword evidence="1" id="KW-0820">tRNA-binding</keyword>
<dbReference type="SMR" id="A2DEL6"/>
<dbReference type="GO" id="GO:0031267">
    <property type="term" value="F:small GTPase binding"/>
    <property type="evidence" value="ECO:0007669"/>
    <property type="project" value="InterPro"/>
</dbReference>
<dbReference type="InterPro" id="IPR011989">
    <property type="entry name" value="ARM-like"/>
</dbReference>